<keyword evidence="4" id="KW-1185">Reference proteome</keyword>
<dbReference type="Pfam" id="PF06724">
    <property type="entry name" value="DUF1206"/>
    <property type="match status" value="3"/>
</dbReference>
<proteinExistence type="predicted"/>
<evidence type="ECO:0000259" key="2">
    <source>
        <dbReference type="Pfam" id="PF06724"/>
    </source>
</evidence>
<name>A0ABM5M2K4_BACA1</name>
<dbReference type="EMBL" id="CP002207">
    <property type="protein sequence ID" value="ADP34469.1"/>
    <property type="molecule type" value="Genomic_DNA"/>
</dbReference>
<organism evidence="3 4">
    <name type="scientific">Bacillus atrophaeus (strain 1942)</name>
    <dbReference type="NCBI Taxonomy" id="720555"/>
    <lineage>
        <taxon>Bacteria</taxon>
        <taxon>Bacillati</taxon>
        <taxon>Bacillota</taxon>
        <taxon>Bacilli</taxon>
        <taxon>Bacillales</taxon>
        <taxon>Bacillaceae</taxon>
        <taxon>Bacillus</taxon>
    </lineage>
</organism>
<keyword evidence="1" id="KW-0812">Transmembrane</keyword>
<feature type="domain" description="DUF1206" evidence="2">
    <location>
        <begin position="114"/>
        <end position="180"/>
    </location>
</feature>
<evidence type="ECO:0000256" key="1">
    <source>
        <dbReference type="SAM" id="Phobius"/>
    </source>
</evidence>
<feature type="domain" description="DUF1206" evidence="2">
    <location>
        <begin position="30"/>
        <end position="97"/>
    </location>
</feature>
<feature type="transmembrane region" description="Helical" evidence="1">
    <location>
        <begin position="116"/>
        <end position="134"/>
    </location>
</feature>
<dbReference type="Proteomes" id="UP000006867">
    <property type="component" value="Chromosome"/>
</dbReference>
<feature type="domain" description="DUF1206" evidence="2">
    <location>
        <begin position="206"/>
        <end position="274"/>
    </location>
</feature>
<feature type="transmembrane region" description="Helical" evidence="1">
    <location>
        <begin position="208"/>
        <end position="227"/>
    </location>
</feature>
<feature type="transmembrane region" description="Helical" evidence="1">
    <location>
        <begin position="75"/>
        <end position="96"/>
    </location>
</feature>
<accession>A0ABM5M2K4</accession>
<feature type="transmembrane region" description="Helical" evidence="1">
    <location>
        <begin position="252"/>
        <end position="270"/>
    </location>
</feature>
<dbReference type="RefSeq" id="WP_003326235.1">
    <property type="nucleotide sequence ID" value="NC_014639.1"/>
</dbReference>
<evidence type="ECO:0000313" key="3">
    <source>
        <dbReference type="EMBL" id="ADP34469.1"/>
    </source>
</evidence>
<feature type="transmembrane region" description="Helical" evidence="1">
    <location>
        <begin position="30"/>
        <end position="55"/>
    </location>
</feature>
<sequence length="281" mass="30506">MIMNAKEKTKQGASKVKDESKPWVRRFGRIGYFSFGGVFILLGILAFLAAIGAGGDTEDSAGALQSLARMPFGSVLLWLIGIGLIGFVIWMLLSAFKDSEGHGKGKRGLSRRTGNVISAVIYASIAWNALRFAFDRGDGSSSEQTWSAYLLAQPFGQWLVGLAGAGFIIYGIVQFVNGVRAGFMRDFQTSKMNEQEKRIARNTGRAGNMARGIIFGAIGFFLIKTAITSDPNDTKGFDGALAELAQQPHGRVILGLLAGGLILYGIYGMMKGRYQYMDFKR</sequence>
<dbReference type="InterPro" id="IPR009597">
    <property type="entry name" value="DUF1206"/>
</dbReference>
<keyword evidence="1" id="KW-1133">Transmembrane helix</keyword>
<protein>
    <submittedName>
        <fullName evidence="3">Integral inner membrane protein</fullName>
    </submittedName>
</protein>
<gene>
    <name evidence="3" type="ordered locus">BATR1942_17760</name>
</gene>
<evidence type="ECO:0000313" key="4">
    <source>
        <dbReference type="Proteomes" id="UP000006867"/>
    </source>
</evidence>
<keyword evidence="1" id="KW-0472">Membrane</keyword>
<reference evidence="3 4" key="1">
    <citation type="journal article" date="2011" name="Front. Microbiol.">
        <title>Genomic signatures of strain selection and enhancement in Bacillus atrophaeus var. globigii, a historical biowarfare simulant.</title>
        <authorList>
            <person name="Gibbons H.S."/>
            <person name="Broomall S.M."/>
            <person name="McNew L.A."/>
            <person name="Daligault H."/>
            <person name="Chapman C."/>
            <person name="Bruce D."/>
            <person name="Karavis M."/>
            <person name="Krepps M."/>
            <person name="McGregor P.A."/>
            <person name="Hong C."/>
            <person name="Park K.H."/>
            <person name="Akmal A."/>
            <person name="Feldman A."/>
            <person name="Lin J.S."/>
            <person name="Chang W.E."/>
            <person name="Higgs B.W."/>
            <person name="Demirev P."/>
            <person name="Lindquist J."/>
            <person name="Liem A."/>
            <person name="Fochler E."/>
            <person name="Read T.D."/>
            <person name="Tapia R."/>
            <person name="Johnson S."/>
            <person name="Bishop-Lilly K.A."/>
            <person name="Detter C."/>
            <person name="Han C."/>
            <person name="Sozhamannan S."/>
            <person name="Rosenzweig C.N."/>
            <person name="Skowronski E.W."/>
        </authorList>
    </citation>
    <scope>NUCLEOTIDE SEQUENCE [LARGE SCALE GENOMIC DNA]</scope>
    <source>
        <strain evidence="3 4">1942</strain>
    </source>
</reference>
<feature type="transmembrane region" description="Helical" evidence="1">
    <location>
        <begin position="154"/>
        <end position="176"/>
    </location>
</feature>